<name>G0URB2_TRYCI</name>
<dbReference type="EMBL" id="HE575321">
    <property type="protein sequence ID" value="CCC91924.1"/>
    <property type="molecule type" value="Genomic_DNA"/>
</dbReference>
<feature type="region of interest" description="Disordered" evidence="1">
    <location>
        <begin position="56"/>
        <end position="83"/>
    </location>
</feature>
<reference evidence="2" key="1">
    <citation type="journal article" date="2012" name="Proc. Natl. Acad. Sci. U.S.A.">
        <title>Antigenic diversity is generated by distinct evolutionary mechanisms in African trypanosome species.</title>
        <authorList>
            <person name="Jackson A.P."/>
            <person name="Berry A."/>
            <person name="Aslett M."/>
            <person name="Allison H.C."/>
            <person name="Burton P."/>
            <person name="Vavrova-Anderson J."/>
            <person name="Brown R."/>
            <person name="Browne H."/>
            <person name="Corton N."/>
            <person name="Hauser H."/>
            <person name="Gamble J."/>
            <person name="Gilderthorp R."/>
            <person name="Marcello L."/>
            <person name="McQuillan J."/>
            <person name="Otto T.D."/>
            <person name="Quail M.A."/>
            <person name="Sanders M.J."/>
            <person name="van Tonder A."/>
            <person name="Ginger M.L."/>
            <person name="Field M.C."/>
            <person name="Barry J.D."/>
            <person name="Hertz-Fowler C."/>
            <person name="Berriman M."/>
        </authorList>
    </citation>
    <scope>NUCLEOTIDE SEQUENCE</scope>
    <source>
        <strain evidence="2">IL3000</strain>
    </source>
</reference>
<evidence type="ECO:0000256" key="1">
    <source>
        <dbReference type="SAM" id="MobiDB-lite"/>
    </source>
</evidence>
<protein>
    <submittedName>
        <fullName evidence="2">Uncharacterized protein</fullName>
    </submittedName>
</protein>
<feature type="compositionally biased region" description="Basic and acidic residues" evidence="1">
    <location>
        <begin position="56"/>
        <end position="71"/>
    </location>
</feature>
<sequence>MTVVVGWSRTLHRCLPTSFRVFVFLDCLISPLLLTEQIRFSVHGQLGFAQLEVGAEEKKEKKKESVGEPKDIVGSSFTSQWDHTETTPSQMCHDVLLLLHPPWFLSVAHQCHNQVITFPSLNTTTVHVLG</sequence>
<accession>G0URB2</accession>
<gene>
    <name evidence="2" type="ORF">TCIL3000_8_1410</name>
</gene>
<evidence type="ECO:0000313" key="2">
    <source>
        <dbReference type="EMBL" id="CCC91924.1"/>
    </source>
</evidence>
<organism evidence="2">
    <name type="scientific">Trypanosoma congolense (strain IL3000)</name>
    <dbReference type="NCBI Taxonomy" id="1068625"/>
    <lineage>
        <taxon>Eukaryota</taxon>
        <taxon>Discoba</taxon>
        <taxon>Euglenozoa</taxon>
        <taxon>Kinetoplastea</taxon>
        <taxon>Metakinetoplastina</taxon>
        <taxon>Trypanosomatida</taxon>
        <taxon>Trypanosomatidae</taxon>
        <taxon>Trypanosoma</taxon>
        <taxon>Nannomonas</taxon>
    </lineage>
</organism>
<dbReference type="AlphaFoldDB" id="G0URB2"/>
<proteinExistence type="predicted"/>